<protein>
    <submittedName>
        <fullName evidence="1">Uncharacterized protein</fullName>
    </submittedName>
</protein>
<dbReference type="Proteomes" id="UP000266861">
    <property type="component" value="Unassembled WGS sequence"/>
</dbReference>
<proteinExistence type="predicted"/>
<gene>
    <name evidence="1" type="ORF">Glove_33g293</name>
</gene>
<evidence type="ECO:0000313" key="2">
    <source>
        <dbReference type="Proteomes" id="UP000266861"/>
    </source>
</evidence>
<keyword evidence="2" id="KW-1185">Reference proteome</keyword>
<evidence type="ECO:0000313" key="1">
    <source>
        <dbReference type="EMBL" id="RHZ87641.1"/>
    </source>
</evidence>
<organism evidence="1 2">
    <name type="scientific">Diversispora epigaea</name>
    <dbReference type="NCBI Taxonomy" id="1348612"/>
    <lineage>
        <taxon>Eukaryota</taxon>
        <taxon>Fungi</taxon>
        <taxon>Fungi incertae sedis</taxon>
        <taxon>Mucoromycota</taxon>
        <taxon>Glomeromycotina</taxon>
        <taxon>Glomeromycetes</taxon>
        <taxon>Diversisporales</taxon>
        <taxon>Diversisporaceae</taxon>
        <taxon>Diversispora</taxon>
    </lineage>
</organism>
<reference evidence="1 2" key="1">
    <citation type="submission" date="2018-08" db="EMBL/GenBank/DDBJ databases">
        <title>Genome and evolution of the arbuscular mycorrhizal fungus Diversispora epigaea (formerly Glomus versiforme) and its bacterial endosymbionts.</title>
        <authorList>
            <person name="Sun X."/>
            <person name="Fei Z."/>
            <person name="Harrison M."/>
        </authorList>
    </citation>
    <scope>NUCLEOTIDE SEQUENCE [LARGE SCALE GENOMIC DNA]</scope>
    <source>
        <strain evidence="1 2">IT104</strain>
    </source>
</reference>
<dbReference type="AlphaFoldDB" id="A0A397JHZ8"/>
<comment type="caution">
    <text evidence="1">The sequence shown here is derived from an EMBL/GenBank/DDBJ whole genome shotgun (WGS) entry which is preliminary data.</text>
</comment>
<accession>A0A397JHZ8</accession>
<dbReference type="EMBL" id="PQFF01000031">
    <property type="protein sequence ID" value="RHZ87641.1"/>
    <property type="molecule type" value="Genomic_DNA"/>
</dbReference>
<name>A0A397JHZ8_9GLOM</name>
<sequence>MATSTVALKSKVFVFVAAACLEGNDNVLGLITFKLGLISAFGTNIKIHISSRREKVTFYLCKEVAAVGVEDTDGAAVIDDEYCKGDVGSVGDIYDLERDLKI</sequence>